<dbReference type="SUPFAM" id="SSF51126">
    <property type="entry name" value="Pectin lyase-like"/>
    <property type="match status" value="1"/>
</dbReference>
<sequence>MEFSKDTVFLDTIFSNIGSSTYTLKVYNKENEDVSIPFIGLRNGQESNYRLNVDGIAGKEFNNISLLAKDSLFIFIETTESIEDQGQNEFLYTDAITFENTNETKSVELVTLVRDAIFLYPQRLDNGLKETLLLGLDEEQNEIRIEGFFLEEDELNFNNEKPYVIYGYAAVPEGQRLIISEGTRVHFHKDSGILVSPNASIEINGSLSENQTLLENEVIFEGDRLEPEFADVPGQWGTIWITAGSSNNQIEYLTLKNGTVGLLVDGLPEDNNTTLAINNSQLYNNNTSNLWGRTARITAENSVFGGSGSTSLYCNLGGNYDFKHCTIANYWVNGFRNAPALSIDNFVNLNDGSIFSADLEQATFSNCIIDGNRNIELLLATNELNSFQFSFLNCSIQFNDINNDFVQNPLFDFENLTSYQNIILNSNTDFEDARNNFFFPLISSEILDLGDLETALSAPIDILGNSRVMTPDLGAYEFITPQ</sequence>
<dbReference type="EMBL" id="JAVRHU010000002">
    <property type="protein sequence ID" value="MDT0621765.1"/>
    <property type="molecule type" value="Genomic_DNA"/>
</dbReference>
<comment type="caution">
    <text evidence="1">The sequence shown here is derived from an EMBL/GenBank/DDBJ whole genome shotgun (WGS) entry which is preliminary data.</text>
</comment>
<name>A0ABU3BHX0_9FLAO</name>
<organism evidence="1 2">
    <name type="scientific">Croceitalea vernalis</name>
    <dbReference type="NCBI Taxonomy" id="3075599"/>
    <lineage>
        <taxon>Bacteria</taxon>
        <taxon>Pseudomonadati</taxon>
        <taxon>Bacteroidota</taxon>
        <taxon>Flavobacteriia</taxon>
        <taxon>Flavobacteriales</taxon>
        <taxon>Flavobacteriaceae</taxon>
        <taxon>Croceitalea</taxon>
    </lineage>
</organism>
<evidence type="ECO:0000313" key="2">
    <source>
        <dbReference type="Proteomes" id="UP001250662"/>
    </source>
</evidence>
<accession>A0ABU3BHX0</accession>
<keyword evidence="2" id="KW-1185">Reference proteome</keyword>
<dbReference type="Proteomes" id="UP001250662">
    <property type="component" value="Unassembled WGS sequence"/>
</dbReference>
<evidence type="ECO:0000313" key="1">
    <source>
        <dbReference type="EMBL" id="MDT0621765.1"/>
    </source>
</evidence>
<proteinExistence type="predicted"/>
<gene>
    <name evidence="1" type="ORF">RM520_09015</name>
</gene>
<reference evidence="1 2" key="1">
    <citation type="submission" date="2023-09" db="EMBL/GenBank/DDBJ databases">
        <authorList>
            <person name="Rey-Velasco X."/>
        </authorList>
    </citation>
    <scope>NUCLEOTIDE SEQUENCE [LARGE SCALE GENOMIC DNA]</scope>
    <source>
        <strain evidence="1 2">P007</strain>
    </source>
</reference>
<evidence type="ECO:0008006" key="3">
    <source>
        <dbReference type="Google" id="ProtNLM"/>
    </source>
</evidence>
<protein>
    <recommendedName>
        <fullName evidence="3">Right handed beta helix domain-containing protein</fullName>
    </recommendedName>
</protein>
<dbReference type="InterPro" id="IPR011050">
    <property type="entry name" value="Pectin_lyase_fold/virulence"/>
</dbReference>
<dbReference type="RefSeq" id="WP_311387782.1">
    <property type="nucleotide sequence ID" value="NZ_JAVRHU010000002.1"/>
</dbReference>